<organism evidence="11">
    <name type="scientific">Leptospirillum ferriphilum</name>
    <dbReference type="NCBI Taxonomy" id="178606"/>
    <lineage>
        <taxon>Bacteria</taxon>
        <taxon>Pseudomonadati</taxon>
        <taxon>Nitrospirota</taxon>
        <taxon>Nitrospiria</taxon>
        <taxon>Nitrospirales</taxon>
        <taxon>Nitrospiraceae</taxon>
        <taxon>Leptospirillum</taxon>
    </lineage>
</organism>
<reference evidence="11" key="1">
    <citation type="journal article" date="2020" name="mSystems">
        <title>Genome- and Community-Level Interaction Insights into Carbon Utilization and Element Cycling Functions of Hydrothermarchaeota in Hydrothermal Sediment.</title>
        <authorList>
            <person name="Zhou Z."/>
            <person name="Liu Y."/>
            <person name="Xu W."/>
            <person name="Pan J."/>
            <person name="Luo Z.H."/>
            <person name="Li M."/>
        </authorList>
    </citation>
    <scope>NUCLEOTIDE SEQUENCE [LARGE SCALE GENOMIC DNA]</scope>
    <source>
        <strain evidence="11">SpSt-902</strain>
    </source>
</reference>
<dbReference type="AlphaFoldDB" id="A0A7C3LX56"/>
<evidence type="ECO:0000256" key="5">
    <source>
        <dbReference type="ARBA" id="ARBA00022500"/>
    </source>
</evidence>
<dbReference type="GO" id="GO:0071978">
    <property type="term" value="P:bacterial-type flagellum-dependent swarming motility"/>
    <property type="evidence" value="ECO:0007669"/>
    <property type="project" value="TreeGrafter"/>
</dbReference>
<keyword evidence="11" id="KW-0282">Flagellum</keyword>
<keyword evidence="11" id="KW-0966">Cell projection</keyword>
<feature type="transmembrane region" description="Helical" evidence="10">
    <location>
        <begin position="24"/>
        <end position="43"/>
    </location>
</feature>
<evidence type="ECO:0000256" key="4">
    <source>
        <dbReference type="ARBA" id="ARBA00022475"/>
    </source>
</evidence>
<name>A0A7C3LX56_9BACT</name>
<keyword evidence="7 10" id="KW-0283">Flagellar rotation</keyword>
<evidence type="ECO:0000256" key="6">
    <source>
        <dbReference type="ARBA" id="ARBA00022692"/>
    </source>
</evidence>
<keyword evidence="5 10" id="KW-0145">Chemotaxis</keyword>
<evidence type="ECO:0000256" key="8">
    <source>
        <dbReference type="ARBA" id="ARBA00022989"/>
    </source>
</evidence>
<protein>
    <recommendedName>
        <fullName evidence="10">Flagellar protein FliL</fullName>
    </recommendedName>
</protein>
<dbReference type="PANTHER" id="PTHR35091">
    <property type="entry name" value="FLAGELLAR PROTEIN FLIL"/>
    <property type="match status" value="1"/>
</dbReference>
<evidence type="ECO:0000256" key="10">
    <source>
        <dbReference type="RuleBase" id="RU364125"/>
    </source>
</evidence>
<evidence type="ECO:0000256" key="2">
    <source>
        <dbReference type="ARBA" id="ARBA00004162"/>
    </source>
</evidence>
<keyword evidence="9 10" id="KW-0472">Membrane</keyword>
<dbReference type="PANTHER" id="PTHR35091:SF2">
    <property type="entry name" value="FLAGELLAR PROTEIN FLIL"/>
    <property type="match status" value="1"/>
</dbReference>
<accession>A0A7C3LX56</accession>
<dbReference type="GO" id="GO:0009425">
    <property type="term" value="C:bacterial-type flagellum basal body"/>
    <property type="evidence" value="ECO:0007669"/>
    <property type="project" value="InterPro"/>
</dbReference>
<dbReference type="InterPro" id="IPR005503">
    <property type="entry name" value="FliL"/>
</dbReference>
<gene>
    <name evidence="11" type="ORF">ENX03_03870</name>
</gene>
<evidence type="ECO:0000313" key="11">
    <source>
        <dbReference type="EMBL" id="HFT93078.1"/>
    </source>
</evidence>
<comment type="caution">
    <text evidence="11">The sequence shown here is derived from an EMBL/GenBank/DDBJ whole genome shotgun (WGS) entry which is preliminary data.</text>
</comment>
<evidence type="ECO:0000256" key="9">
    <source>
        <dbReference type="ARBA" id="ARBA00023136"/>
    </source>
</evidence>
<comment type="similarity">
    <text evidence="3 10">Belongs to the FliL family.</text>
</comment>
<dbReference type="EMBL" id="DTMM01000082">
    <property type="protein sequence ID" value="HFT93078.1"/>
    <property type="molecule type" value="Genomic_DNA"/>
</dbReference>
<sequence>MADDEERDEGEGESAKPPRNVKKLALIGIAVLALLGAGGFFFMKHSRKSESQVAMTPKEMEKMIKTHPIIDLKPFVVNLNTQSSENSKYLKVRIAFKLDNPQVAKEVDYRMPEIQNIILILLGSETAEDLGTTGGKLALRNQIRHRVNSILTLGRISSVYFTEFVIQ</sequence>
<evidence type="ECO:0000256" key="7">
    <source>
        <dbReference type="ARBA" id="ARBA00022779"/>
    </source>
</evidence>
<evidence type="ECO:0000256" key="3">
    <source>
        <dbReference type="ARBA" id="ARBA00008281"/>
    </source>
</evidence>
<dbReference type="GO" id="GO:0005886">
    <property type="term" value="C:plasma membrane"/>
    <property type="evidence" value="ECO:0007669"/>
    <property type="project" value="UniProtKB-SubCell"/>
</dbReference>
<evidence type="ECO:0000256" key="1">
    <source>
        <dbReference type="ARBA" id="ARBA00002254"/>
    </source>
</evidence>
<keyword evidence="6 10" id="KW-0812">Transmembrane</keyword>
<proteinExistence type="inferred from homology"/>
<dbReference type="GO" id="GO:0006935">
    <property type="term" value="P:chemotaxis"/>
    <property type="evidence" value="ECO:0007669"/>
    <property type="project" value="UniProtKB-KW"/>
</dbReference>
<comment type="subcellular location">
    <subcellularLocation>
        <location evidence="2">Cell membrane</location>
        <topology evidence="2">Single-pass membrane protein</topology>
    </subcellularLocation>
</comment>
<comment type="function">
    <text evidence="1 10">Controls the rotational direction of flagella during chemotaxis.</text>
</comment>
<keyword evidence="8 10" id="KW-1133">Transmembrane helix</keyword>
<keyword evidence="11" id="KW-0969">Cilium</keyword>
<keyword evidence="4 10" id="KW-1003">Cell membrane</keyword>
<dbReference type="Pfam" id="PF03748">
    <property type="entry name" value="FliL"/>
    <property type="match status" value="1"/>
</dbReference>